<protein>
    <recommendedName>
        <fullName evidence="2">Helix-turn-helix domain-containing protein</fullName>
    </recommendedName>
</protein>
<dbReference type="OrthoDB" id="768005at2"/>
<dbReference type="PANTHER" id="PTHR34585:SF22">
    <property type="entry name" value="HELIX-TURN-HELIX DOMAIN-CONTAINING PROTEIN"/>
    <property type="match status" value="1"/>
</dbReference>
<dbReference type="Proteomes" id="UP000215214">
    <property type="component" value="Chromosome TJEJU"/>
</dbReference>
<name>A0A238U797_9FLAO</name>
<dbReference type="PANTHER" id="PTHR34585">
    <property type="match status" value="1"/>
</dbReference>
<accession>A0A238U797</accession>
<sequence>MELDRREFFAWMDRIQDRFDLLDEKIARLQRQKNVIEGEQLLDNQDVLTILKVSSRTLQRYRSSGKLPYYAISGKTYYRLSDINHFIKALFKNPVTPK</sequence>
<dbReference type="InterPro" id="IPR041657">
    <property type="entry name" value="HTH_17"/>
</dbReference>
<evidence type="ECO:0000256" key="1">
    <source>
        <dbReference type="SAM" id="Coils"/>
    </source>
</evidence>
<dbReference type="AlphaFoldDB" id="A0A238U797"/>
<dbReference type="InterPro" id="IPR009061">
    <property type="entry name" value="DNA-bd_dom_put_sf"/>
</dbReference>
<gene>
    <name evidence="3" type="ORF">TJEJU_0692</name>
</gene>
<keyword evidence="1" id="KW-0175">Coiled coil</keyword>
<evidence type="ECO:0000313" key="3">
    <source>
        <dbReference type="EMBL" id="SNR14468.1"/>
    </source>
</evidence>
<dbReference type="RefSeq" id="WP_095069446.1">
    <property type="nucleotide sequence ID" value="NZ_LT899436.1"/>
</dbReference>
<dbReference type="EMBL" id="LT899436">
    <property type="protein sequence ID" value="SNR14468.1"/>
    <property type="molecule type" value="Genomic_DNA"/>
</dbReference>
<proteinExistence type="predicted"/>
<organism evidence="3 4">
    <name type="scientific">Tenacibaculum jejuense</name>
    <dbReference type="NCBI Taxonomy" id="584609"/>
    <lineage>
        <taxon>Bacteria</taxon>
        <taxon>Pseudomonadati</taxon>
        <taxon>Bacteroidota</taxon>
        <taxon>Flavobacteriia</taxon>
        <taxon>Flavobacteriales</taxon>
        <taxon>Flavobacteriaceae</taxon>
        <taxon>Tenacibaculum</taxon>
    </lineage>
</organism>
<dbReference type="Pfam" id="PF12728">
    <property type="entry name" value="HTH_17"/>
    <property type="match status" value="1"/>
</dbReference>
<feature type="coiled-coil region" evidence="1">
    <location>
        <begin position="12"/>
        <end position="39"/>
    </location>
</feature>
<dbReference type="SUPFAM" id="SSF46955">
    <property type="entry name" value="Putative DNA-binding domain"/>
    <property type="match status" value="1"/>
</dbReference>
<evidence type="ECO:0000313" key="4">
    <source>
        <dbReference type="Proteomes" id="UP000215214"/>
    </source>
</evidence>
<reference evidence="3 4" key="1">
    <citation type="submission" date="2017-07" db="EMBL/GenBank/DDBJ databases">
        <authorList>
            <person name="Sun Z.S."/>
            <person name="Albrecht U."/>
            <person name="Echele G."/>
            <person name="Lee C.C."/>
        </authorList>
    </citation>
    <scope>NUCLEOTIDE SEQUENCE [LARGE SCALE GENOMIC DNA]</scope>
    <source>
        <strain evidence="4">type strain: KCTC 22618</strain>
    </source>
</reference>
<feature type="domain" description="Helix-turn-helix" evidence="2">
    <location>
        <begin position="41"/>
        <end position="88"/>
    </location>
</feature>
<evidence type="ECO:0000259" key="2">
    <source>
        <dbReference type="Pfam" id="PF12728"/>
    </source>
</evidence>
<dbReference type="KEGG" id="tje:TJEJU_0692"/>
<keyword evidence="4" id="KW-1185">Reference proteome</keyword>